<dbReference type="GO" id="GO:0004519">
    <property type="term" value="F:endonuclease activity"/>
    <property type="evidence" value="ECO:0007669"/>
    <property type="project" value="UniProtKB-KW"/>
</dbReference>
<dbReference type="Gene3D" id="3.30.70.270">
    <property type="match status" value="2"/>
</dbReference>
<dbReference type="Pfam" id="PF17921">
    <property type="entry name" value="Integrase_H2C2"/>
    <property type="match status" value="1"/>
</dbReference>
<dbReference type="SUPFAM" id="SSF56672">
    <property type="entry name" value="DNA/RNA polymerases"/>
    <property type="match status" value="1"/>
</dbReference>
<dbReference type="FunFam" id="3.30.70.270:FF:000020">
    <property type="entry name" value="Transposon Tf2-6 polyprotein-like Protein"/>
    <property type="match status" value="1"/>
</dbReference>
<evidence type="ECO:0000313" key="11">
    <source>
        <dbReference type="EMBL" id="PWA89409.1"/>
    </source>
</evidence>
<evidence type="ECO:0000256" key="4">
    <source>
        <dbReference type="ARBA" id="ARBA00022722"/>
    </source>
</evidence>
<dbReference type="EC" id="2.7.7.49" evidence="1"/>
<dbReference type="OrthoDB" id="1111771at2759"/>
<evidence type="ECO:0000256" key="2">
    <source>
        <dbReference type="ARBA" id="ARBA00022679"/>
    </source>
</evidence>
<keyword evidence="6" id="KW-0378">Hydrolase</keyword>
<feature type="region of interest" description="Disordered" evidence="8">
    <location>
        <begin position="486"/>
        <end position="523"/>
    </location>
</feature>
<dbReference type="Gene3D" id="1.10.340.70">
    <property type="match status" value="1"/>
</dbReference>
<dbReference type="InterPro" id="IPR001412">
    <property type="entry name" value="aa-tRNA-synth_I_CS"/>
</dbReference>
<dbReference type="EMBL" id="PKPP01000722">
    <property type="protein sequence ID" value="PWA89409.1"/>
    <property type="molecule type" value="Genomic_DNA"/>
</dbReference>
<dbReference type="GO" id="GO:0003676">
    <property type="term" value="F:nucleic acid binding"/>
    <property type="evidence" value="ECO:0007669"/>
    <property type="project" value="InterPro"/>
</dbReference>
<dbReference type="GO" id="GO:0015074">
    <property type="term" value="P:DNA integration"/>
    <property type="evidence" value="ECO:0007669"/>
    <property type="project" value="InterPro"/>
</dbReference>
<dbReference type="Gene3D" id="3.10.10.10">
    <property type="entry name" value="HIV Type 1 Reverse Transcriptase, subunit A, domain 1"/>
    <property type="match status" value="1"/>
</dbReference>
<evidence type="ECO:0000256" key="5">
    <source>
        <dbReference type="ARBA" id="ARBA00022759"/>
    </source>
</evidence>
<dbReference type="SUPFAM" id="SSF53098">
    <property type="entry name" value="Ribonuclease H-like"/>
    <property type="match status" value="1"/>
</dbReference>
<dbReference type="FunFam" id="3.10.20.370:FF:000001">
    <property type="entry name" value="Retrovirus-related Pol polyprotein from transposon 17.6-like protein"/>
    <property type="match status" value="1"/>
</dbReference>
<dbReference type="Pfam" id="PF17917">
    <property type="entry name" value="RT_RNaseH"/>
    <property type="match status" value="1"/>
</dbReference>
<feature type="domain" description="Integrase catalytic" evidence="10">
    <location>
        <begin position="1636"/>
        <end position="1727"/>
    </location>
</feature>
<dbReference type="InterPro" id="IPR043128">
    <property type="entry name" value="Rev_trsase/Diguanyl_cyclase"/>
</dbReference>
<feature type="compositionally biased region" description="Basic and acidic residues" evidence="8">
    <location>
        <begin position="495"/>
        <end position="506"/>
    </location>
</feature>
<dbReference type="GO" id="GO:0004812">
    <property type="term" value="F:aminoacyl-tRNA ligase activity"/>
    <property type="evidence" value="ECO:0007669"/>
    <property type="project" value="InterPro"/>
</dbReference>
<reference evidence="11 12" key="1">
    <citation type="journal article" date="2018" name="Mol. Plant">
        <title>The genome of Artemisia annua provides insight into the evolution of Asteraceae family and artemisinin biosynthesis.</title>
        <authorList>
            <person name="Shen Q."/>
            <person name="Zhang L."/>
            <person name="Liao Z."/>
            <person name="Wang S."/>
            <person name="Yan T."/>
            <person name="Shi P."/>
            <person name="Liu M."/>
            <person name="Fu X."/>
            <person name="Pan Q."/>
            <person name="Wang Y."/>
            <person name="Lv Z."/>
            <person name="Lu X."/>
            <person name="Zhang F."/>
            <person name="Jiang W."/>
            <person name="Ma Y."/>
            <person name="Chen M."/>
            <person name="Hao X."/>
            <person name="Li L."/>
            <person name="Tang Y."/>
            <person name="Lv G."/>
            <person name="Zhou Y."/>
            <person name="Sun X."/>
            <person name="Brodelius P.E."/>
            <person name="Rose J.K.C."/>
            <person name="Tang K."/>
        </authorList>
    </citation>
    <scope>NUCLEOTIDE SEQUENCE [LARGE SCALE GENOMIC DNA]</scope>
    <source>
        <strain evidence="12">cv. Huhao1</strain>
        <tissue evidence="11">Leaf</tissue>
    </source>
</reference>
<keyword evidence="12" id="KW-1185">Reference proteome</keyword>
<feature type="compositionally biased region" description="Low complexity" evidence="8">
    <location>
        <begin position="660"/>
        <end position="676"/>
    </location>
</feature>
<protein>
    <recommendedName>
        <fullName evidence="1">RNA-directed DNA polymerase</fullName>
        <ecNumber evidence="1">2.7.7.49</ecNumber>
    </recommendedName>
</protein>
<dbReference type="InterPro" id="IPR036397">
    <property type="entry name" value="RNaseH_sf"/>
</dbReference>
<evidence type="ECO:0000256" key="7">
    <source>
        <dbReference type="ARBA" id="ARBA00022918"/>
    </source>
</evidence>
<dbReference type="InterPro" id="IPR001584">
    <property type="entry name" value="Integrase_cat-core"/>
</dbReference>
<dbReference type="Pfam" id="PF00078">
    <property type="entry name" value="RVT_1"/>
    <property type="match status" value="1"/>
</dbReference>
<feature type="compositionally biased region" description="Acidic residues" evidence="8">
    <location>
        <begin position="638"/>
        <end position="649"/>
    </location>
</feature>
<evidence type="ECO:0000313" key="12">
    <source>
        <dbReference type="Proteomes" id="UP000245207"/>
    </source>
</evidence>
<dbReference type="GO" id="GO:0003964">
    <property type="term" value="F:RNA-directed DNA polymerase activity"/>
    <property type="evidence" value="ECO:0007669"/>
    <property type="project" value="UniProtKB-KW"/>
</dbReference>
<dbReference type="Pfam" id="PF21530">
    <property type="entry name" value="Pif1_2B_dom"/>
    <property type="match status" value="1"/>
</dbReference>
<gene>
    <name evidence="11" type="ORF">CTI12_AA111670</name>
</gene>
<dbReference type="InterPro" id="IPR041588">
    <property type="entry name" value="Integrase_H2C2"/>
</dbReference>
<organism evidence="11 12">
    <name type="scientific">Artemisia annua</name>
    <name type="common">Sweet wormwood</name>
    <dbReference type="NCBI Taxonomy" id="35608"/>
    <lineage>
        <taxon>Eukaryota</taxon>
        <taxon>Viridiplantae</taxon>
        <taxon>Streptophyta</taxon>
        <taxon>Embryophyta</taxon>
        <taxon>Tracheophyta</taxon>
        <taxon>Spermatophyta</taxon>
        <taxon>Magnoliopsida</taxon>
        <taxon>eudicotyledons</taxon>
        <taxon>Gunneridae</taxon>
        <taxon>Pentapetalae</taxon>
        <taxon>asterids</taxon>
        <taxon>campanulids</taxon>
        <taxon>Asterales</taxon>
        <taxon>Asteraceae</taxon>
        <taxon>Asteroideae</taxon>
        <taxon>Anthemideae</taxon>
        <taxon>Artemisiinae</taxon>
        <taxon>Artemisia</taxon>
    </lineage>
</organism>
<evidence type="ECO:0000259" key="9">
    <source>
        <dbReference type="PROSITE" id="PS50878"/>
    </source>
</evidence>
<dbReference type="Gene3D" id="2.40.70.10">
    <property type="entry name" value="Acid Proteases"/>
    <property type="match status" value="1"/>
</dbReference>
<dbReference type="InterPro" id="IPR000477">
    <property type="entry name" value="RT_dom"/>
</dbReference>
<dbReference type="PROSITE" id="PS00178">
    <property type="entry name" value="AA_TRNA_LIGASE_I"/>
    <property type="match status" value="1"/>
</dbReference>
<feature type="region of interest" description="Disordered" evidence="8">
    <location>
        <begin position="578"/>
        <end position="676"/>
    </location>
</feature>
<dbReference type="Proteomes" id="UP000245207">
    <property type="component" value="Unassembled WGS sequence"/>
</dbReference>
<keyword evidence="7 11" id="KW-0695">RNA-directed DNA polymerase</keyword>
<dbReference type="Pfam" id="PF13650">
    <property type="entry name" value="Asp_protease_2"/>
    <property type="match status" value="1"/>
</dbReference>
<evidence type="ECO:0000256" key="1">
    <source>
        <dbReference type="ARBA" id="ARBA00012493"/>
    </source>
</evidence>
<feature type="domain" description="Reverse transcriptase" evidence="9">
    <location>
        <begin position="1077"/>
        <end position="1274"/>
    </location>
</feature>
<evidence type="ECO:0000256" key="3">
    <source>
        <dbReference type="ARBA" id="ARBA00022695"/>
    </source>
</evidence>
<dbReference type="CDD" id="cd09274">
    <property type="entry name" value="RNase_HI_RT_Ty3"/>
    <property type="match status" value="1"/>
</dbReference>
<dbReference type="GO" id="GO:0016787">
    <property type="term" value="F:hydrolase activity"/>
    <property type="evidence" value="ECO:0007669"/>
    <property type="project" value="UniProtKB-KW"/>
</dbReference>
<evidence type="ECO:0000256" key="6">
    <source>
        <dbReference type="ARBA" id="ARBA00022801"/>
    </source>
</evidence>
<dbReference type="CDD" id="cd00303">
    <property type="entry name" value="retropepsin_like"/>
    <property type="match status" value="1"/>
</dbReference>
<dbReference type="InterPro" id="IPR021109">
    <property type="entry name" value="Peptidase_aspartic_dom_sf"/>
</dbReference>
<dbReference type="PROSITE" id="PS50994">
    <property type="entry name" value="INTEGRASE"/>
    <property type="match status" value="1"/>
</dbReference>
<evidence type="ECO:0000256" key="8">
    <source>
        <dbReference type="SAM" id="MobiDB-lite"/>
    </source>
</evidence>
<keyword evidence="5" id="KW-0255">Endonuclease</keyword>
<dbReference type="PROSITE" id="PS50878">
    <property type="entry name" value="RT_POL"/>
    <property type="match status" value="1"/>
</dbReference>
<keyword evidence="4" id="KW-0540">Nuclease</keyword>
<comment type="caution">
    <text evidence="11">The sequence shown here is derived from an EMBL/GenBank/DDBJ whole genome shotgun (WGS) entry which is preliminary data.</text>
</comment>
<dbReference type="GO" id="GO:0005524">
    <property type="term" value="F:ATP binding"/>
    <property type="evidence" value="ECO:0007669"/>
    <property type="project" value="InterPro"/>
</dbReference>
<dbReference type="GO" id="GO:0006418">
    <property type="term" value="P:tRNA aminoacylation for protein translation"/>
    <property type="evidence" value="ECO:0007669"/>
    <property type="project" value="InterPro"/>
</dbReference>
<evidence type="ECO:0000259" key="10">
    <source>
        <dbReference type="PROSITE" id="PS50994"/>
    </source>
</evidence>
<dbReference type="PANTHER" id="PTHR37984">
    <property type="entry name" value="PROTEIN CBG26694"/>
    <property type="match status" value="1"/>
</dbReference>
<accession>A0A2U1PUH1</accession>
<dbReference type="CDD" id="cd01647">
    <property type="entry name" value="RT_LTR"/>
    <property type="match status" value="1"/>
</dbReference>
<dbReference type="InterPro" id="IPR043502">
    <property type="entry name" value="DNA/RNA_pol_sf"/>
</dbReference>
<keyword evidence="3" id="KW-0548">Nucleotidyltransferase</keyword>
<dbReference type="Gene3D" id="3.30.420.10">
    <property type="entry name" value="Ribonuclease H-like superfamily/Ribonuclease H"/>
    <property type="match status" value="1"/>
</dbReference>
<dbReference type="InterPro" id="IPR012337">
    <property type="entry name" value="RNaseH-like_sf"/>
</dbReference>
<proteinExistence type="predicted"/>
<keyword evidence="2" id="KW-0808">Transferase</keyword>
<name>A0A2U1PUH1_ARTAN</name>
<dbReference type="InterPro" id="IPR049163">
    <property type="entry name" value="Pif1-like_2B_dom"/>
</dbReference>
<dbReference type="InterPro" id="IPR005162">
    <property type="entry name" value="Retrotrans_gag_dom"/>
</dbReference>
<sequence length="2122" mass="242007">MFAHNDMLSGNLMLNDDEAYVAKCRKNEEKVKKMEHMRLHEDSQEYLTSLRGLLTHNIHTQVITTIEGDIYSHYYSQLFSSSSSQQGKFVQKGPVAFGEPRKQHLEAKISRNHHQYLGTCLYSFGSCMSTRSTTKKLKSPLSNPESLFRKKRSSSILNWFDNLSEEHPISNLFEPIPIPIPMADDQPMWAANRTVAPTPGSAIVVTNLGENFTVKGHHLSMIKDRQFDGRSRADPHKHIAEFIEICGMFRYGETNVDAIKLKLFPSSLAGDAKVWYNELTPGTINTWEEMRQAFVSRFFPPAMFDRLMGEIRAFTQNPNESLVEAWLRMKDLLRSCHGHNLGKGTIIQIFYHGLDDSSQAILDAGGIFLYKTPNEAYQLLEDRVLLKLDWSKDSKTKPLRKTVAFVDSSDNSKLMEKIEALTSKIDSQYKDIKGEMKEMRDGCNNCGGNHTSSECDDQPMNRPIEGEANYVQGGYRGGGFRGNYYGRSSGNWQDRQQRDNNRDSQPRVDNQNQPNSDKKDESDFEKMMRDFVITQRATNEFVKTQFFNLKTKVEQGQKNHQASIQDLEQKFGRLSDQFSSRVPGTLPSNTQSNPKPSGSNDKNYRPPQTRNEHINAVFTRSGLSYDPPPVPTDNPVISDEEEEEAEEEAAKETPTPTPTPTKETTVTPIKPYTPKIPYPQALRKEKREERNKKFIEMIKEVRINVPLVDVLAGMPNYGKFLKELLNNRNKLEQISATVLNAECSAIIQNKIPPKLGDPGSFLIPCTLGNNITCDALADLGASINLMPYSLYSKLSINTLKPTKMSIRLANHTYQYPVGVAENMLVQVGKFVFPVDFVILEMEEDSRVPLILGRPFLNTADAMIKVKGKELNLGVGEDRITFLIDKAMKYPNSADDTCYSIDVIDEVTEEELDALLDDSKPFMSTSEKISEADSDKEFEEFMEIKFEDEKEEEEEKFEDITEKDQMKIKSSLEEPPTDLELKPLPNNLEYAYLEGNSFLPVVISSLLEANQKERLVSVLKKHKRAFAWKTSDIPGISPDFCKHKINCEEGTKPVVERQRRLNPNMKEVVKKEIIKLLDAGIIYPIEDSPWVSPVHCVPKKGGMTVVTNERNELVPTRTVTGWRVCIDYRKLNKATRKDHFPLPFMDQMLERLAGNKYFCFLDGFSGYFQIPIDPADQEKTTFTCPFGTYAYRRMPFGLCNAPATFQRCMIAIFQDMLETSMEVFMDDFSVFGDSFETCLSNLDKMLERCEAAHLVLNWEKCHFMVTEGIVLGHKISSKGMEVDKAKIDVIAKLPPPTNVKTVRSFLGHAGFYRRFIKDFSKISRPMTRLLEKDSVFDFNAECIKAFETLKSQLTSAPIMVAPNWSLPFELMCDASDFAVGAVLGQREGKHFRPIYFASKTLNSAQQNYTVTEKELLAVVFAFDKFRSYLVLSKTIVFTDHSALKYLFTKQDAKPRLIRWILLLQEFDIEIKDKKGAENLAADHLSQLENPNLEEFKENEINDYFPDVTLMTIDDEDDSDVPWFADYANYLAGDILKKGMSHYKRSKFFSELKHYYWEKPYLFKMCKDGMIRRCVSGFETKKILDECHHGPTGGHYGPSTTARKVFEAGFYWPTIFKEAYTLIQNCDACQKSGNLSRRDEMPQKSIQVCEIFDIWGTDFMGPFPKSHKYEYILIAIDYVSKWVEAKALPTNDARVVVNFLKKLFARYGIPKALISDRGSHFCNKQMEKFSRTSITLYDIAPVTDYLKMQGTLSYDWKWLLEMKRFSPPNVTGTLHIGHALTAAIQVSWLTPIFSIAIVYFQFPSSKYNGLITIACHGKKWLKRLQEVESYVYNVTWPFLLSGSPKQVDHITVADNVSKWCGLRIVDDMRRLHVGVLEFLLEQAGCIIRCIHVPELSLIDKSLKFILNLAHSVVMRRLQINFLMSWSLKLELIQNSEIILNDLQEDDDEKVTCHEVDSMDDIKKVEEGCVGEADSHVFILENNVSLEVQGGGAAWNHNQGALKCHLPFFPDVTCNRNVLKIVTPVMCLRNIDQRGGLCNGTRLQVLRIGINNIEAKIISGGKVGEGFFYVVISKWLRRRVFIGSEITLVVFITSYFQSRNPCYGVVERLGYAITCYGESDKGNDT</sequence>
<dbReference type="PANTHER" id="PTHR37984:SF5">
    <property type="entry name" value="PROTEIN NYNRIN-LIKE"/>
    <property type="match status" value="1"/>
</dbReference>
<feature type="compositionally biased region" description="Polar residues" evidence="8">
    <location>
        <begin position="578"/>
        <end position="609"/>
    </location>
</feature>
<dbReference type="InterPro" id="IPR041373">
    <property type="entry name" value="RT_RNaseH"/>
</dbReference>
<dbReference type="Pfam" id="PF00665">
    <property type="entry name" value="rve"/>
    <property type="match status" value="1"/>
</dbReference>
<dbReference type="InterPro" id="IPR050951">
    <property type="entry name" value="Retrovirus_Pol_polyprotein"/>
</dbReference>
<dbReference type="Pfam" id="PF03732">
    <property type="entry name" value="Retrotrans_gag"/>
    <property type="match status" value="1"/>
</dbReference>